<dbReference type="Pfam" id="PF08266">
    <property type="entry name" value="Cadherin_2"/>
    <property type="match status" value="1"/>
</dbReference>
<dbReference type="PROSITE" id="PS00232">
    <property type="entry name" value="CADHERIN_1"/>
    <property type="match status" value="3"/>
</dbReference>
<dbReference type="PRINTS" id="PR00205">
    <property type="entry name" value="CADHERIN"/>
</dbReference>
<evidence type="ECO:0000313" key="17">
    <source>
        <dbReference type="Proteomes" id="UP000287033"/>
    </source>
</evidence>
<dbReference type="InterPro" id="IPR050174">
    <property type="entry name" value="Protocadherin/Cadherin-CA"/>
</dbReference>
<dbReference type="CDD" id="cd11304">
    <property type="entry name" value="Cadherin_repeat"/>
    <property type="match status" value="6"/>
</dbReference>
<dbReference type="FunFam" id="2.60.40.60:FF:000006">
    <property type="entry name" value="Protocadherin alpha 2"/>
    <property type="match status" value="1"/>
</dbReference>
<dbReference type="SUPFAM" id="SSF49313">
    <property type="entry name" value="Cadherin-like"/>
    <property type="match status" value="6"/>
</dbReference>
<dbReference type="FunFam" id="2.60.40.60:FF:000018">
    <property type="entry name" value="Protocadherin gamma c3"/>
    <property type="match status" value="1"/>
</dbReference>
<evidence type="ECO:0000256" key="11">
    <source>
        <dbReference type="ARBA" id="ARBA00023180"/>
    </source>
</evidence>
<dbReference type="FunFam" id="2.60.40.60:FF:000129">
    <property type="entry name" value="protocadherin alpha-C2 isoform X1"/>
    <property type="match status" value="1"/>
</dbReference>
<dbReference type="GO" id="GO:0005509">
    <property type="term" value="F:calcium ion binding"/>
    <property type="evidence" value="ECO:0007669"/>
    <property type="project" value="UniProtKB-UniRule"/>
</dbReference>
<keyword evidence="5 14" id="KW-0732">Signal</keyword>
<evidence type="ECO:0000256" key="9">
    <source>
        <dbReference type="ARBA" id="ARBA00022989"/>
    </source>
</evidence>
<dbReference type="SMART" id="SM00112">
    <property type="entry name" value="CA"/>
    <property type="match status" value="6"/>
</dbReference>
<comment type="function">
    <text evidence="1">Potential calcium-dependent cell-adhesion protein. May be involved in the establishment and maintenance of specific neuronal connections in the brain.</text>
</comment>
<keyword evidence="8" id="KW-0130">Cell adhesion</keyword>
<dbReference type="Pfam" id="PF16492">
    <property type="entry name" value="Cadherin_C_2"/>
    <property type="match status" value="1"/>
</dbReference>
<comment type="caution">
    <text evidence="16">The sequence shown here is derived from an EMBL/GenBank/DDBJ whole genome shotgun (WGS) entry which is preliminary data.</text>
</comment>
<keyword evidence="11" id="KW-0325">Glycoprotein</keyword>
<dbReference type="InterPro" id="IPR020894">
    <property type="entry name" value="Cadherin_CS"/>
</dbReference>
<keyword evidence="3" id="KW-1003">Cell membrane</keyword>
<keyword evidence="17" id="KW-1185">Reference proteome</keyword>
<evidence type="ECO:0000256" key="2">
    <source>
        <dbReference type="ARBA" id="ARBA00004251"/>
    </source>
</evidence>
<evidence type="ECO:0000256" key="6">
    <source>
        <dbReference type="ARBA" id="ARBA00022737"/>
    </source>
</evidence>
<dbReference type="Proteomes" id="UP000287033">
    <property type="component" value="Unassembled WGS sequence"/>
</dbReference>
<feature type="domain" description="Cadherin" evidence="15">
    <location>
        <begin position="450"/>
        <end position="559"/>
    </location>
</feature>
<feature type="transmembrane region" description="Helical" evidence="13">
    <location>
        <begin position="687"/>
        <end position="709"/>
    </location>
</feature>
<evidence type="ECO:0000256" key="12">
    <source>
        <dbReference type="PROSITE-ProRule" id="PRU00043"/>
    </source>
</evidence>
<dbReference type="InterPro" id="IPR002126">
    <property type="entry name" value="Cadherin-like_dom"/>
</dbReference>
<keyword evidence="7 12" id="KW-0106">Calcium</keyword>
<name>A0A401SHH1_CHIPU</name>
<dbReference type="GO" id="GO:0005886">
    <property type="term" value="C:plasma membrane"/>
    <property type="evidence" value="ECO:0007669"/>
    <property type="project" value="UniProtKB-SubCell"/>
</dbReference>
<proteinExistence type="predicted"/>
<dbReference type="FunFam" id="2.60.40.60:FF:000002">
    <property type="entry name" value="Protocadherin alpha 2"/>
    <property type="match status" value="1"/>
</dbReference>
<feature type="chain" id="PRO_5019191408" description="Cadherin domain-containing protein" evidence="14">
    <location>
        <begin position="24"/>
        <end position="797"/>
    </location>
</feature>
<feature type="domain" description="Cadherin" evidence="15">
    <location>
        <begin position="22"/>
        <end position="127"/>
    </location>
</feature>
<dbReference type="STRING" id="137246.A0A401SHH1"/>
<keyword evidence="9 13" id="KW-1133">Transmembrane helix</keyword>
<evidence type="ECO:0000256" key="10">
    <source>
        <dbReference type="ARBA" id="ARBA00023136"/>
    </source>
</evidence>
<dbReference type="FunFam" id="2.60.40.60:FF:000004">
    <property type="entry name" value="Protocadherin 1 gamma 2"/>
    <property type="match status" value="1"/>
</dbReference>
<evidence type="ECO:0000256" key="4">
    <source>
        <dbReference type="ARBA" id="ARBA00022692"/>
    </source>
</evidence>
<dbReference type="Gene3D" id="2.60.40.60">
    <property type="entry name" value="Cadherins"/>
    <property type="match status" value="6"/>
</dbReference>
<dbReference type="FunFam" id="2.60.40.60:FF:000001">
    <property type="entry name" value="Protocadherin alpha 2"/>
    <property type="match status" value="1"/>
</dbReference>
<dbReference type="InterPro" id="IPR032455">
    <property type="entry name" value="Cadherin_C"/>
</dbReference>
<dbReference type="PROSITE" id="PS50268">
    <property type="entry name" value="CADHERIN_2"/>
    <property type="match status" value="6"/>
</dbReference>
<sequence length="797" mass="88292">MANTPTSETLFIFLFSACHLVSGQIRYSIPEEMEHGAFVGNIAEDLRLNIWQLSARRFRLVSDYIKQYIEVNLENGNLFINKRIDREQLCGQNPTCTLAFQIALNDPMEMHPVTVEIIDENDNSPSFEKAEYSLQISELIAAGARFPLESAHDPDVGTNTISTYQISSNAHFAVKVQSMRDGSKNAELLLEKPLDREQQQTFHLTLTAIDGAVPHRSGTVQIIITVVDANDNPPIFDQEMYRAKVPENAEKGTLVIKLEAADLDEGTNAELTYSFTNHVNKRNRALFHLHPKSGEISVQGKLDFEESPGYDLDIQAVDNAPPGLSGRCKVVVDIIDINDNAPELDVTLVLSAVREESPPGTVIAVISVTDLDSSEYGKVQCQIQESIPFKLENPMANTYTLITSDVLDRETVPIYNITILAWDGGSPPLATSKTFTVSVTDINDNAPRFTQSSYNVYLMENNTPGTSIFAVTALDVDLGRNGEISYSILESKEQEHLASVYVTINSKSGNICPLRSFDYEQLKHFKIQIQAQDAGSPPLSSTVTVTVIILDQNDNAPVITSPLTWNDSAIVEILPQSIIPGYLVTKVQATDADSGQNARLSYQLLEATDYNLFTVGLLTGEIRATLHVNGKDMTTEKLVICVKDNGQPSLSSTATIVFSILSNITEKPLDRTDKPLPSEYLSYLNRYLIIILGSTSFLFLITIILLVIFKLKQDRSVNENDNSTACCHNRRNSADIRNRGYATNETINYTMPCQTEGYRYTVCLSPESSKSDFLFLKPCHPTLPLNSMGSQQTGTRK</sequence>
<dbReference type="PANTHER" id="PTHR24028">
    <property type="entry name" value="CADHERIN-87A"/>
    <property type="match status" value="1"/>
</dbReference>
<evidence type="ECO:0000256" key="5">
    <source>
        <dbReference type="ARBA" id="ARBA00022729"/>
    </source>
</evidence>
<reference evidence="16 17" key="1">
    <citation type="journal article" date="2018" name="Nat. Ecol. Evol.">
        <title>Shark genomes provide insights into elasmobranch evolution and the origin of vertebrates.</title>
        <authorList>
            <person name="Hara Y"/>
            <person name="Yamaguchi K"/>
            <person name="Onimaru K"/>
            <person name="Kadota M"/>
            <person name="Koyanagi M"/>
            <person name="Keeley SD"/>
            <person name="Tatsumi K"/>
            <person name="Tanaka K"/>
            <person name="Motone F"/>
            <person name="Kageyama Y"/>
            <person name="Nozu R"/>
            <person name="Adachi N"/>
            <person name="Nishimura O"/>
            <person name="Nakagawa R"/>
            <person name="Tanegashima C"/>
            <person name="Kiyatake I"/>
            <person name="Matsumoto R"/>
            <person name="Murakumo K"/>
            <person name="Nishida K"/>
            <person name="Terakita A"/>
            <person name="Kuratani S"/>
            <person name="Sato K"/>
            <person name="Hyodo S Kuraku.S."/>
        </authorList>
    </citation>
    <scope>NUCLEOTIDE SEQUENCE [LARGE SCALE GENOMIC DNA]</scope>
</reference>
<evidence type="ECO:0000259" key="15">
    <source>
        <dbReference type="PROSITE" id="PS50268"/>
    </source>
</evidence>
<keyword evidence="10 13" id="KW-0472">Membrane</keyword>
<dbReference type="AlphaFoldDB" id="A0A401SHH1"/>
<comment type="subcellular location">
    <subcellularLocation>
        <location evidence="2">Cell membrane</location>
        <topology evidence="2">Single-pass type I membrane protein</topology>
    </subcellularLocation>
</comment>
<feature type="domain" description="Cadherin" evidence="15">
    <location>
        <begin position="353"/>
        <end position="449"/>
    </location>
</feature>
<organism evidence="16 17">
    <name type="scientific">Chiloscyllium punctatum</name>
    <name type="common">Brownbanded bambooshark</name>
    <name type="synonym">Hemiscyllium punctatum</name>
    <dbReference type="NCBI Taxonomy" id="137246"/>
    <lineage>
        <taxon>Eukaryota</taxon>
        <taxon>Metazoa</taxon>
        <taxon>Chordata</taxon>
        <taxon>Craniata</taxon>
        <taxon>Vertebrata</taxon>
        <taxon>Chondrichthyes</taxon>
        <taxon>Elasmobranchii</taxon>
        <taxon>Galeomorphii</taxon>
        <taxon>Galeoidea</taxon>
        <taxon>Orectolobiformes</taxon>
        <taxon>Hemiscylliidae</taxon>
        <taxon>Chiloscyllium</taxon>
    </lineage>
</organism>
<evidence type="ECO:0000313" key="16">
    <source>
        <dbReference type="EMBL" id="GCC29857.1"/>
    </source>
</evidence>
<dbReference type="OMA" id="NITILAW"/>
<evidence type="ECO:0000256" key="7">
    <source>
        <dbReference type="ARBA" id="ARBA00022837"/>
    </source>
</evidence>
<dbReference type="GO" id="GO:0007156">
    <property type="term" value="P:homophilic cell adhesion via plasma membrane adhesion molecules"/>
    <property type="evidence" value="ECO:0007669"/>
    <property type="project" value="InterPro"/>
</dbReference>
<feature type="domain" description="Cadherin" evidence="15">
    <location>
        <begin position="574"/>
        <end position="670"/>
    </location>
</feature>
<dbReference type="EMBL" id="BEZZ01000269">
    <property type="protein sequence ID" value="GCC29857.1"/>
    <property type="molecule type" value="Genomic_DNA"/>
</dbReference>
<evidence type="ECO:0000256" key="1">
    <source>
        <dbReference type="ARBA" id="ARBA00003436"/>
    </source>
</evidence>
<evidence type="ECO:0000256" key="14">
    <source>
        <dbReference type="SAM" id="SignalP"/>
    </source>
</evidence>
<feature type="domain" description="Cadherin" evidence="15">
    <location>
        <begin position="128"/>
        <end position="236"/>
    </location>
</feature>
<keyword evidence="6" id="KW-0677">Repeat</keyword>
<dbReference type="InterPro" id="IPR015919">
    <property type="entry name" value="Cadherin-like_sf"/>
</dbReference>
<dbReference type="OrthoDB" id="6252479at2759"/>
<accession>A0A401SHH1</accession>
<protein>
    <recommendedName>
        <fullName evidence="15">Cadherin domain-containing protein</fullName>
    </recommendedName>
</protein>
<gene>
    <name evidence="16" type="ORF">chiPu_0008300</name>
</gene>
<feature type="signal peptide" evidence="14">
    <location>
        <begin position="1"/>
        <end position="23"/>
    </location>
</feature>
<dbReference type="Pfam" id="PF00028">
    <property type="entry name" value="Cadherin"/>
    <property type="match status" value="5"/>
</dbReference>
<keyword evidence="4 13" id="KW-0812">Transmembrane</keyword>
<feature type="domain" description="Cadherin" evidence="15">
    <location>
        <begin position="237"/>
        <end position="344"/>
    </location>
</feature>
<dbReference type="InterPro" id="IPR013164">
    <property type="entry name" value="Cadherin_N"/>
</dbReference>
<evidence type="ECO:0000256" key="3">
    <source>
        <dbReference type="ARBA" id="ARBA00022475"/>
    </source>
</evidence>
<dbReference type="PANTHER" id="PTHR24028:SF236">
    <property type="entry name" value="PROTOCADHERIN GAMMA-C3"/>
    <property type="match status" value="1"/>
</dbReference>
<evidence type="ECO:0000256" key="13">
    <source>
        <dbReference type="SAM" id="Phobius"/>
    </source>
</evidence>
<evidence type="ECO:0000256" key="8">
    <source>
        <dbReference type="ARBA" id="ARBA00022889"/>
    </source>
</evidence>